<comment type="cofactor">
    <cofactor evidence="1">
        <name>FAD</name>
        <dbReference type="ChEBI" id="CHEBI:57692"/>
    </cofactor>
</comment>
<protein>
    <submittedName>
        <fullName evidence="9">Acyl-CoA dehydrogenase</fullName>
    </submittedName>
</protein>
<dbReference type="Pfam" id="PF02771">
    <property type="entry name" value="Acyl-CoA_dh_N"/>
    <property type="match status" value="2"/>
</dbReference>
<keyword evidence="4" id="KW-0274">FAD</keyword>
<comment type="caution">
    <text evidence="9">The sequence shown here is derived from an EMBL/GenBank/DDBJ whole genome shotgun (WGS) entry which is preliminary data.</text>
</comment>
<evidence type="ECO:0000313" key="10">
    <source>
        <dbReference type="Proteomes" id="UP000192434"/>
    </source>
</evidence>
<dbReference type="RefSeq" id="WP_083017645.1">
    <property type="nucleotide sequence ID" value="NZ_CP010271.1"/>
</dbReference>
<evidence type="ECO:0000256" key="2">
    <source>
        <dbReference type="ARBA" id="ARBA00009347"/>
    </source>
</evidence>
<keyword evidence="5" id="KW-0560">Oxidoreductase</keyword>
<dbReference type="SUPFAM" id="SSF47203">
    <property type="entry name" value="Acyl-CoA dehydrogenase C-terminal domain-like"/>
    <property type="match status" value="2"/>
</dbReference>
<gene>
    <name evidence="9" type="ORF">BST43_16890</name>
</gene>
<feature type="domain" description="Acyl-CoA dehydrogenase/oxidase N-terminal" evidence="8">
    <location>
        <begin position="3"/>
        <end position="86"/>
    </location>
</feature>
<dbReference type="InterPro" id="IPR037069">
    <property type="entry name" value="AcylCoA_DH/ox_N_sf"/>
</dbReference>
<dbReference type="KEGG" id="msao:MYCSP_02475"/>
<dbReference type="Pfam" id="PF00441">
    <property type="entry name" value="Acyl-CoA_dh_1"/>
    <property type="match status" value="2"/>
</dbReference>
<dbReference type="InterPro" id="IPR013786">
    <property type="entry name" value="AcylCoA_DH/ox_N"/>
</dbReference>
<dbReference type="Gene3D" id="2.40.110.10">
    <property type="entry name" value="Butyryl-CoA Dehydrogenase, subunit A, domain 2"/>
    <property type="match status" value="1"/>
</dbReference>
<keyword evidence="3" id="KW-0285">Flavoprotein</keyword>
<dbReference type="InterPro" id="IPR006091">
    <property type="entry name" value="Acyl-CoA_Oxase/DH_mid-dom"/>
</dbReference>
<reference evidence="9 10" key="1">
    <citation type="submission" date="2016-12" db="EMBL/GenBank/DDBJ databases">
        <title>The new phylogeny of genus Mycobacterium.</title>
        <authorList>
            <person name="Tortoli E."/>
            <person name="Trovato A."/>
            <person name="Cirillo D.M."/>
        </authorList>
    </citation>
    <scope>NUCLEOTIDE SEQUENCE [LARGE SCALE GENOMIC DNA]</scope>
    <source>
        <strain evidence="9 10">CCUG 66554</strain>
    </source>
</reference>
<evidence type="ECO:0000259" key="8">
    <source>
        <dbReference type="Pfam" id="PF02771"/>
    </source>
</evidence>
<evidence type="ECO:0000259" key="7">
    <source>
        <dbReference type="Pfam" id="PF02770"/>
    </source>
</evidence>
<dbReference type="EMBL" id="MVII01000022">
    <property type="protein sequence ID" value="ORB54206.1"/>
    <property type="molecule type" value="Genomic_DNA"/>
</dbReference>
<dbReference type="InterPro" id="IPR052161">
    <property type="entry name" value="Mycobact_Acyl-CoA_DH"/>
</dbReference>
<dbReference type="InterPro" id="IPR036250">
    <property type="entry name" value="AcylCo_DH-like_C"/>
</dbReference>
<dbReference type="GO" id="GO:0005886">
    <property type="term" value="C:plasma membrane"/>
    <property type="evidence" value="ECO:0007669"/>
    <property type="project" value="TreeGrafter"/>
</dbReference>
<dbReference type="Gene3D" id="1.20.140.10">
    <property type="entry name" value="Butyryl-CoA Dehydrogenase, subunit A, domain 3"/>
    <property type="match status" value="2"/>
</dbReference>
<proteinExistence type="inferred from homology"/>
<name>A0A1S4VFM4_9MYCO</name>
<dbReference type="OrthoDB" id="2431337at2"/>
<feature type="domain" description="Acyl-CoA oxidase/dehydrogenase middle" evidence="7">
    <location>
        <begin position="459"/>
        <end position="548"/>
    </location>
</feature>
<dbReference type="AlphaFoldDB" id="A0A1S4VFM4"/>
<feature type="domain" description="Acyl-CoA dehydrogenase/oxidase N-terminal" evidence="8">
    <location>
        <begin position="365"/>
        <end position="455"/>
    </location>
</feature>
<dbReference type="InterPro" id="IPR009100">
    <property type="entry name" value="AcylCoA_DH/oxidase_NM_dom_sf"/>
</dbReference>
<dbReference type="Pfam" id="PF02770">
    <property type="entry name" value="Acyl-CoA_dh_M"/>
    <property type="match status" value="1"/>
</dbReference>
<evidence type="ECO:0000256" key="3">
    <source>
        <dbReference type="ARBA" id="ARBA00022630"/>
    </source>
</evidence>
<evidence type="ECO:0000259" key="6">
    <source>
        <dbReference type="Pfam" id="PF00441"/>
    </source>
</evidence>
<evidence type="ECO:0000256" key="5">
    <source>
        <dbReference type="ARBA" id="ARBA00023002"/>
    </source>
</evidence>
<dbReference type="InterPro" id="IPR009075">
    <property type="entry name" value="AcylCo_DH/oxidase_C"/>
</dbReference>
<evidence type="ECO:0000313" key="9">
    <source>
        <dbReference type="EMBL" id="ORB54206.1"/>
    </source>
</evidence>
<dbReference type="PANTHER" id="PTHR43292">
    <property type="entry name" value="ACYL-COA DEHYDROGENASE"/>
    <property type="match status" value="1"/>
</dbReference>
<dbReference type="STRING" id="1578165.BKG68_23640"/>
<dbReference type="InterPro" id="IPR046373">
    <property type="entry name" value="Acyl-CoA_Oxase/DH_mid-dom_sf"/>
</dbReference>
<feature type="domain" description="Acyl-CoA dehydrogenase/oxidase C-terminal" evidence="6">
    <location>
        <begin position="565"/>
        <end position="704"/>
    </location>
</feature>
<evidence type="ECO:0000256" key="4">
    <source>
        <dbReference type="ARBA" id="ARBA00022827"/>
    </source>
</evidence>
<evidence type="ECO:0000256" key="1">
    <source>
        <dbReference type="ARBA" id="ARBA00001974"/>
    </source>
</evidence>
<dbReference type="Gene3D" id="1.10.540.10">
    <property type="entry name" value="Acyl-CoA dehydrogenase/oxidase, N-terminal domain"/>
    <property type="match status" value="2"/>
</dbReference>
<feature type="domain" description="Acyl-CoA dehydrogenase/oxidase C-terminal" evidence="6">
    <location>
        <begin position="204"/>
        <end position="331"/>
    </location>
</feature>
<dbReference type="GO" id="GO:0016627">
    <property type="term" value="F:oxidoreductase activity, acting on the CH-CH group of donors"/>
    <property type="evidence" value="ECO:0007669"/>
    <property type="project" value="InterPro"/>
</dbReference>
<organism evidence="9 10">
    <name type="scientific">Mycobacteroides saopaulense</name>
    <dbReference type="NCBI Taxonomy" id="1578165"/>
    <lineage>
        <taxon>Bacteria</taxon>
        <taxon>Bacillati</taxon>
        <taxon>Actinomycetota</taxon>
        <taxon>Actinomycetes</taxon>
        <taxon>Mycobacteriales</taxon>
        <taxon>Mycobacteriaceae</taxon>
        <taxon>Mycobacteroides</taxon>
    </lineage>
</organism>
<dbReference type="GO" id="GO:0050660">
    <property type="term" value="F:flavin adenine dinucleotide binding"/>
    <property type="evidence" value="ECO:0007669"/>
    <property type="project" value="InterPro"/>
</dbReference>
<comment type="similarity">
    <text evidence="2">Belongs to the acyl-CoA dehydrogenase family.</text>
</comment>
<dbReference type="SUPFAM" id="SSF56645">
    <property type="entry name" value="Acyl-CoA dehydrogenase NM domain-like"/>
    <property type="match status" value="2"/>
</dbReference>
<dbReference type="Proteomes" id="UP000192434">
    <property type="component" value="Unassembled WGS sequence"/>
</dbReference>
<sequence>MSDVQEAARDAVRQWAKSAAVIESVRKMESDPHGWGPAYAGLAELGIFGVAVPEAAGGSGAGFDDMIAMVDEAAASLVPGPVATSALAAVALASAEPTGSIPDVVAALAAGERTAGLALTGDLTVADGLASGVLPAVLGGTADGVLLAAGPGGWVLVDCVAAGVAVDTKKATDFSRPWAAVTLNGAAVHPVNLPAAVIADLAAVTLSAEAVGVARWALQTAVEYAKVREQFGKQIGSFQAIKHMCAEMLCRVEQADVAVWDAAGCAQDLVANGVDSQQLSLAAAVAAAVSLDAAVANTKDCIQILGGIGFTWEHDAHLYLRRAYALQSFLGKPAGWRRKAASLTVSGTRRSLTIDLGEVEAQRTQVAATAAEIASAPTDELQVRLAETGFLAPHWPAPYGLGAGAAQQLLIDQELHAAGVVRPDLVIGWWAAPTILEHGTPEQIEQFVAPTLRGDIEWCQLFSEPGAGSDLASLRTKATRVDGGWRLDGQKVWNSKAQIADWAICLARTNPDVPKHKGITYFLLDMKTPGITVRPLREITGEEMFNEVFLDGVVVPDENVVGSVDDGWRLARTTLANERVAMAGGGTLDEAMESLLALIGDTELDAAQLDTLGFFVCSAQTGALLDLRTALRAIGGQDPGAASSVRKLVGVRHRQGLSEHILDYVDTHGAVESHEMWLFMRDRCLSIAGGTTQILLSVAGERLLGLPR</sequence>
<dbReference type="PANTHER" id="PTHR43292:SF4">
    <property type="entry name" value="ACYL-COA DEHYDROGENASE FADE34"/>
    <property type="match status" value="1"/>
</dbReference>
<accession>A0A1S4VFM4</accession>
<dbReference type="FunFam" id="2.40.110.10:FF:000011">
    <property type="entry name" value="Acyl-CoA dehydrogenase FadE34"/>
    <property type="match status" value="1"/>
</dbReference>